<sequence length="127" mass="14480">MEFDDFEEDMALEGYFEFIPTIKAGITATEFALKEVVLKNALVIRNCSELYSESKHTSLSSREGGGTSDEEKDALKRHLLSISILILACHNNATIMSYVEESKDDTNWPSGQMPYLNELKMHNKFFY</sequence>
<evidence type="ECO:0000313" key="2">
    <source>
        <dbReference type="Proteomes" id="UP000095751"/>
    </source>
</evidence>
<name>A0A1E7ELH0_9STRA</name>
<dbReference type="Proteomes" id="UP000095751">
    <property type="component" value="Unassembled WGS sequence"/>
</dbReference>
<reference evidence="1 2" key="1">
    <citation type="submission" date="2016-09" db="EMBL/GenBank/DDBJ databases">
        <title>Extensive genetic diversity and differential bi-allelic expression allows diatom success in the polar Southern Ocean.</title>
        <authorList>
            <consortium name="DOE Joint Genome Institute"/>
            <person name="Mock T."/>
            <person name="Otillar R.P."/>
            <person name="Strauss J."/>
            <person name="Dupont C."/>
            <person name="Frickenhaus S."/>
            <person name="Maumus F."/>
            <person name="Mcmullan M."/>
            <person name="Sanges R."/>
            <person name="Schmutz J."/>
            <person name="Toseland A."/>
            <person name="Valas R."/>
            <person name="Veluchamy A."/>
            <person name="Ward B.J."/>
            <person name="Allen A."/>
            <person name="Barry K."/>
            <person name="Falciatore A."/>
            <person name="Ferrante M."/>
            <person name="Fortunato A.E."/>
            <person name="Gloeckner G."/>
            <person name="Gruber A."/>
            <person name="Hipkin R."/>
            <person name="Janech M."/>
            <person name="Kroth P."/>
            <person name="Leese F."/>
            <person name="Lindquist E."/>
            <person name="Lyon B.R."/>
            <person name="Martin J."/>
            <person name="Mayer C."/>
            <person name="Parker M."/>
            <person name="Quesneville H."/>
            <person name="Raymond J."/>
            <person name="Uhlig C."/>
            <person name="Valentin K.U."/>
            <person name="Worden A.Z."/>
            <person name="Armbrust E.V."/>
            <person name="Bowler C."/>
            <person name="Green B."/>
            <person name="Moulton V."/>
            <person name="Van Oosterhout C."/>
            <person name="Grigoriev I."/>
        </authorList>
    </citation>
    <scope>NUCLEOTIDE SEQUENCE [LARGE SCALE GENOMIC DNA]</scope>
    <source>
        <strain evidence="1 2">CCMP1102</strain>
    </source>
</reference>
<evidence type="ECO:0000313" key="1">
    <source>
        <dbReference type="EMBL" id="OEU06758.1"/>
    </source>
</evidence>
<keyword evidence="2" id="KW-1185">Reference proteome</keyword>
<proteinExistence type="predicted"/>
<organism evidence="1 2">
    <name type="scientific">Fragilariopsis cylindrus CCMP1102</name>
    <dbReference type="NCBI Taxonomy" id="635003"/>
    <lineage>
        <taxon>Eukaryota</taxon>
        <taxon>Sar</taxon>
        <taxon>Stramenopiles</taxon>
        <taxon>Ochrophyta</taxon>
        <taxon>Bacillariophyta</taxon>
        <taxon>Bacillariophyceae</taxon>
        <taxon>Bacillariophycidae</taxon>
        <taxon>Bacillariales</taxon>
        <taxon>Bacillariaceae</taxon>
        <taxon>Fragilariopsis</taxon>
    </lineage>
</organism>
<dbReference type="AlphaFoldDB" id="A0A1E7ELH0"/>
<dbReference type="EMBL" id="KV784400">
    <property type="protein sequence ID" value="OEU06758.1"/>
    <property type="molecule type" value="Genomic_DNA"/>
</dbReference>
<dbReference type="KEGG" id="fcy:FRACYDRAFT_253552"/>
<accession>A0A1E7ELH0</accession>
<dbReference type="InParanoid" id="A0A1E7ELH0"/>
<protein>
    <submittedName>
        <fullName evidence="1">Uncharacterized protein</fullName>
    </submittedName>
</protein>
<gene>
    <name evidence="1" type="ORF">FRACYDRAFT_253552</name>
</gene>